<name>A0A103XXT5_CYNCS</name>
<dbReference type="Gramene" id="KVH98918">
    <property type="protein sequence ID" value="KVH98918"/>
    <property type="gene ID" value="Ccrd_022814"/>
</dbReference>
<feature type="transmembrane region" description="Helical" evidence="1">
    <location>
        <begin position="41"/>
        <end position="74"/>
    </location>
</feature>
<dbReference type="PANTHER" id="PTHR34656">
    <property type="entry name" value="PYRROLINE-5-CARBOXYLATE REDUCTASE"/>
    <property type="match status" value="1"/>
</dbReference>
<dbReference type="AlphaFoldDB" id="A0A103XXT5"/>
<accession>A0A103XXT5</accession>
<reference evidence="2 3" key="1">
    <citation type="journal article" date="2016" name="Sci. Rep.">
        <title>The genome sequence of the outbreeding globe artichoke constructed de novo incorporating a phase-aware low-pass sequencing strategy of F1 progeny.</title>
        <authorList>
            <person name="Scaglione D."/>
            <person name="Reyes-Chin-Wo S."/>
            <person name="Acquadro A."/>
            <person name="Froenicke L."/>
            <person name="Portis E."/>
            <person name="Beitel C."/>
            <person name="Tirone M."/>
            <person name="Mauro R."/>
            <person name="Lo Monaco A."/>
            <person name="Mauromicale G."/>
            <person name="Faccioli P."/>
            <person name="Cattivelli L."/>
            <person name="Rieseberg L."/>
            <person name="Michelmore R."/>
            <person name="Lanteri S."/>
        </authorList>
    </citation>
    <scope>NUCLEOTIDE SEQUENCE [LARGE SCALE GENOMIC DNA]</scope>
    <source>
        <strain evidence="2">2C</strain>
    </source>
</reference>
<dbReference type="Proteomes" id="UP000243975">
    <property type="component" value="Unassembled WGS sequence"/>
</dbReference>
<feature type="transmembrane region" description="Helical" evidence="1">
    <location>
        <begin position="107"/>
        <end position="125"/>
    </location>
</feature>
<dbReference type="EMBL" id="LEKV01003641">
    <property type="protein sequence ID" value="KVH98918.1"/>
    <property type="molecule type" value="Genomic_DNA"/>
</dbReference>
<evidence type="ECO:0000256" key="1">
    <source>
        <dbReference type="SAM" id="Phobius"/>
    </source>
</evidence>
<feature type="transmembrane region" description="Helical" evidence="1">
    <location>
        <begin position="12"/>
        <end position="29"/>
    </location>
</feature>
<evidence type="ECO:0000313" key="3">
    <source>
        <dbReference type="Proteomes" id="UP000243975"/>
    </source>
</evidence>
<sequence length="126" mass="13831">MITRPTTTGTTVSCLFFMVSSFYILMFHNDHGGLRWSSCYVYYVLVVGVVVVAGLAVVMARATMVTLITVLVMLACAGKHRRVLVVEGRQISGEVVMYLLRVMKERSLVAVAGVAFVTSMAMVWTS</sequence>
<comment type="caution">
    <text evidence="2">The sequence shown here is derived from an EMBL/GenBank/DDBJ whole genome shotgun (WGS) entry which is preliminary data.</text>
</comment>
<organism evidence="2 3">
    <name type="scientific">Cynara cardunculus var. scolymus</name>
    <name type="common">Globe artichoke</name>
    <name type="synonym">Cynara scolymus</name>
    <dbReference type="NCBI Taxonomy" id="59895"/>
    <lineage>
        <taxon>Eukaryota</taxon>
        <taxon>Viridiplantae</taxon>
        <taxon>Streptophyta</taxon>
        <taxon>Embryophyta</taxon>
        <taxon>Tracheophyta</taxon>
        <taxon>Spermatophyta</taxon>
        <taxon>Magnoliopsida</taxon>
        <taxon>eudicotyledons</taxon>
        <taxon>Gunneridae</taxon>
        <taxon>Pentapetalae</taxon>
        <taxon>asterids</taxon>
        <taxon>campanulids</taxon>
        <taxon>Asterales</taxon>
        <taxon>Asteraceae</taxon>
        <taxon>Carduoideae</taxon>
        <taxon>Cardueae</taxon>
        <taxon>Carduinae</taxon>
        <taxon>Cynara</taxon>
    </lineage>
</organism>
<keyword evidence="1" id="KW-0472">Membrane</keyword>
<dbReference type="PANTHER" id="PTHR34656:SF2">
    <property type="entry name" value="TRANSMEMBRANE PROTEIN"/>
    <property type="match status" value="1"/>
</dbReference>
<keyword evidence="1" id="KW-0812">Transmembrane</keyword>
<dbReference type="OrthoDB" id="1105491at2759"/>
<protein>
    <submittedName>
        <fullName evidence="2">Uncharacterized protein</fullName>
    </submittedName>
</protein>
<keyword evidence="1" id="KW-1133">Transmembrane helix</keyword>
<keyword evidence="3" id="KW-1185">Reference proteome</keyword>
<dbReference type="OMA" id="TADVAMC"/>
<proteinExistence type="predicted"/>
<gene>
    <name evidence="2" type="ORF">Ccrd_022814</name>
</gene>
<evidence type="ECO:0000313" key="2">
    <source>
        <dbReference type="EMBL" id="KVH98918.1"/>
    </source>
</evidence>